<comment type="catalytic activity">
    <reaction evidence="9">
        <text>D-ribose + ATP = D-ribose 5-phosphate + ADP + H(+)</text>
        <dbReference type="Rhea" id="RHEA:13697"/>
        <dbReference type="ChEBI" id="CHEBI:15378"/>
        <dbReference type="ChEBI" id="CHEBI:30616"/>
        <dbReference type="ChEBI" id="CHEBI:47013"/>
        <dbReference type="ChEBI" id="CHEBI:78346"/>
        <dbReference type="ChEBI" id="CHEBI:456216"/>
        <dbReference type="EC" id="2.7.1.15"/>
    </reaction>
</comment>
<feature type="binding site" evidence="9">
    <location>
        <begin position="203"/>
        <end position="208"/>
    </location>
    <ligand>
        <name>ATP</name>
        <dbReference type="ChEBI" id="CHEBI:30616"/>
    </ligand>
</feature>
<feature type="binding site" evidence="9">
    <location>
        <begin position="11"/>
        <end position="13"/>
    </location>
    <ligand>
        <name>substrate</name>
    </ligand>
</feature>
<keyword evidence="9" id="KW-0963">Cytoplasm</keyword>
<dbReference type="InterPro" id="IPR029056">
    <property type="entry name" value="Ribokinase-like"/>
</dbReference>
<dbReference type="RefSeq" id="WP_141783322.1">
    <property type="nucleotide sequence ID" value="NZ_BAAAIK010000008.1"/>
</dbReference>
<keyword evidence="4 9" id="KW-0418">Kinase</keyword>
<evidence type="ECO:0000313" key="12">
    <source>
        <dbReference type="Proteomes" id="UP000319516"/>
    </source>
</evidence>
<dbReference type="InterPro" id="IPR002139">
    <property type="entry name" value="Ribo/fructo_kinase"/>
</dbReference>
<feature type="binding site" evidence="9">
    <location>
        <begin position="39"/>
        <end position="43"/>
    </location>
    <ligand>
        <name>substrate</name>
    </ligand>
</feature>
<protein>
    <recommendedName>
        <fullName evidence="9">Ribokinase</fullName>
        <shortName evidence="9">RK</shortName>
        <ecNumber evidence="9">2.7.1.15</ecNumber>
    </recommendedName>
</protein>
<keyword evidence="3 9" id="KW-0547">Nucleotide-binding</keyword>
<feature type="binding site" evidence="9">
    <location>
        <position position="227"/>
    </location>
    <ligand>
        <name>K(+)</name>
        <dbReference type="ChEBI" id="CHEBI:29103"/>
    </ligand>
</feature>
<dbReference type="PANTHER" id="PTHR10584">
    <property type="entry name" value="SUGAR KINASE"/>
    <property type="match status" value="1"/>
</dbReference>
<evidence type="ECO:0000256" key="4">
    <source>
        <dbReference type="ARBA" id="ARBA00022777"/>
    </source>
</evidence>
<dbReference type="Gene3D" id="3.40.1190.20">
    <property type="match status" value="1"/>
</dbReference>
<dbReference type="PANTHER" id="PTHR10584:SF166">
    <property type="entry name" value="RIBOKINASE"/>
    <property type="match status" value="1"/>
</dbReference>
<keyword evidence="1 9" id="KW-0808">Transferase</keyword>
<dbReference type="Proteomes" id="UP000319516">
    <property type="component" value="Unassembled WGS sequence"/>
</dbReference>
<dbReference type="InterPro" id="IPR011611">
    <property type="entry name" value="PfkB_dom"/>
</dbReference>
<name>A0A542YLM9_9MICO</name>
<feature type="binding site" evidence="9">
    <location>
        <position position="225"/>
    </location>
    <ligand>
        <name>K(+)</name>
        <dbReference type="ChEBI" id="CHEBI:29103"/>
    </ligand>
</feature>
<keyword evidence="7 9" id="KW-0630">Potassium</keyword>
<feature type="binding site" evidence="9">
    <location>
        <position position="183"/>
    </location>
    <ligand>
        <name>ATP</name>
        <dbReference type="ChEBI" id="CHEBI:30616"/>
    </ligand>
</feature>
<dbReference type="GO" id="GO:0004747">
    <property type="term" value="F:ribokinase activity"/>
    <property type="evidence" value="ECO:0007669"/>
    <property type="project" value="UniProtKB-UniRule"/>
</dbReference>
<comment type="subunit">
    <text evidence="9">Homodimer.</text>
</comment>
<evidence type="ECO:0000256" key="8">
    <source>
        <dbReference type="ARBA" id="ARBA00023277"/>
    </source>
</evidence>
<feature type="active site" description="Proton acceptor" evidence="9">
    <location>
        <position position="231"/>
    </location>
</feature>
<evidence type="ECO:0000256" key="7">
    <source>
        <dbReference type="ARBA" id="ARBA00022958"/>
    </source>
</evidence>
<accession>A0A542YLM9</accession>
<dbReference type="UniPathway" id="UPA00916">
    <property type="reaction ID" value="UER00889"/>
</dbReference>
<evidence type="ECO:0000259" key="10">
    <source>
        <dbReference type="Pfam" id="PF00294"/>
    </source>
</evidence>
<comment type="caution">
    <text evidence="9">Lacks conserved residue(s) required for the propagation of feature annotation.</text>
</comment>
<feature type="binding site" evidence="9">
    <location>
        <position position="266"/>
    </location>
    <ligand>
        <name>K(+)</name>
        <dbReference type="ChEBI" id="CHEBI:29103"/>
    </ligand>
</feature>
<dbReference type="GO" id="GO:0005524">
    <property type="term" value="F:ATP binding"/>
    <property type="evidence" value="ECO:0007669"/>
    <property type="project" value="UniProtKB-UniRule"/>
</dbReference>
<sequence length="274" mass="28613">MGRVIVFGSLSQDLHLPMQRHPRTGETVMSGDIEYRFGGKGANQAVAAARAGVGSVFVGKVGDDPQGREYVERLRIFGVDTSQMEIVEDAPTGTAIIYNDKDGENMIVVAPGANHRMGMADLDRLDDLTGEDVLLMPLELPLDVVAAAAWRGHERGARVMLNLAPFAELPADVLALCDPVVVNEHEADLLAQAGLEVPELLTTLGAEGARWGDLTVPATPVTPVDTTGAGDAFCGTLAAALCRGADRAAALAEAAEAASANVLHHGAQPPLPAE</sequence>
<feature type="binding site" evidence="9">
    <location>
        <position position="139"/>
    </location>
    <ligand>
        <name>substrate</name>
    </ligand>
</feature>
<evidence type="ECO:0000313" key="11">
    <source>
        <dbReference type="EMBL" id="TQL49006.1"/>
    </source>
</evidence>
<dbReference type="EC" id="2.7.1.15" evidence="9"/>
<dbReference type="GO" id="GO:0019303">
    <property type="term" value="P:D-ribose catabolic process"/>
    <property type="evidence" value="ECO:0007669"/>
    <property type="project" value="UniProtKB-UniRule"/>
</dbReference>
<dbReference type="GO" id="GO:0046872">
    <property type="term" value="F:metal ion binding"/>
    <property type="evidence" value="ECO:0007669"/>
    <property type="project" value="UniProtKB-KW"/>
</dbReference>
<dbReference type="AlphaFoldDB" id="A0A542YLM9"/>
<comment type="subcellular location">
    <subcellularLocation>
        <location evidence="9">Cytoplasm</location>
    </subcellularLocation>
</comment>
<comment type="caution">
    <text evidence="11">The sequence shown here is derived from an EMBL/GenBank/DDBJ whole genome shotgun (WGS) entry which is preliminary data.</text>
</comment>
<gene>
    <name evidence="9" type="primary">rbsK</name>
    <name evidence="11" type="ORF">FB467_0070</name>
</gene>
<comment type="activity regulation">
    <text evidence="9">Activated by a monovalent cation that binds near, but not in, the active site. The most likely occupant of the site in vivo is potassium. Ion binding induces a conformational change that may alter substrate affinity.</text>
</comment>
<evidence type="ECO:0000256" key="9">
    <source>
        <dbReference type="HAMAP-Rule" id="MF_01987"/>
    </source>
</evidence>
<dbReference type="CDD" id="cd01174">
    <property type="entry name" value="ribokinase"/>
    <property type="match status" value="1"/>
</dbReference>
<dbReference type="PRINTS" id="PR00990">
    <property type="entry name" value="RIBOKINASE"/>
</dbReference>
<dbReference type="HAMAP" id="MF_01987">
    <property type="entry name" value="Ribokinase"/>
    <property type="match status" value="1"/>
</dbReference>
<comment type="function">
    <text evidence="9">Catalyzes the phosphorylation of ribose at O-5 in a reaction requiring ATP and magnesium. The resulting D-ribose-5-phosphate can then be used either for sythesis of nucleotides, histidine, and tryptophan, or as a component of the pentose phosphate pathway.</text>
</comment>
<feature type="binding site" evidence="9">
    <location>
        <begin position="230"/>
        <end position="231"/>
    </location>
    <ligand>
        <name>ATP</name>
        <dbReference type="ChEBI" id="CHEBI:30616"/>
    </ligand>
</feature>
<feature type="binding site" evidence="9">
    <location>
        <position position="231"/>
    </location>
    <ligand>
        <name>substrate</name>
    </ligand>
</feature>
<keyword evidence="6 9" id="KW-0460">Magnesium</keyword>
<dbReference type="GO" id="GO:0005829">
    <property type="term" value="C:cytosol"/>
    <property type="evidence" value="ECO:0007669"/>
    <property type="project" value="TreeGrafter"/>
</dbReference>
<evidence type="ECO:0000256" key="6">
    <source>
        <dbReference type="ARBA" id="ARBA00022842"/>
    </source>
</evidence>
<evidence type="ECO:0000256" key="1">
    <source>
        <dbReference type="ARBA" id="ARBA00022679"/>
    </source>
</evidence>
<evidence type="ECO:0000256" key="3">
    <source>
        <dbReference type="ARBA" id="ARBA00022741"/>
    </source>
</evidence>
<keyword evidence="8 9" id="KW-0119">Carbohydrate metabolism</keyword>
<comment type="pathway">
    <text evidence="9">Carbohydrate metabolism; D-ribose degradation; D-ribose 5-phosphate from beta-D-ribopyranose: step 2/2.</text>
</comment>
<dbReference type="EMBL" id="VFOP01000001">
    <property type="protein sequence ID" value="TQL49006.1"/>
    <property type="molecule type" value="Genomic_DNA"/>
</dbReference>
<keyword evidence="12" id="KW-1185">Reference proteome</keyword>
<comment type="similarity">
    <text evidence="9">Belongs to the carbohydrate kinase PfkB family. Ribokinase subfamily.</text>
</comment>
<feature type="binding site" evidence="9">
    <location>
        <position position="264"/>
    </location>
    <ligand>
        <name>K(+)</name>
        <dbReference type="ChEBI" id="CHEBI:29103"/>
    </ligand>
</feature>
<dbReference type="SUPFAM" id="SSF53613">
    <property type="entry name" value="Ribokinase-like"/>
    <property type="match status" value="1"/>
</dbReference>
<comment type="cofactor">
    <cofactor evidence="9">
        <name>Mg(2+)</name>
        <dbReference type="ChEBI" id="CHEBI:18420"/>
    </cofactor>
    <text evidence="9">Requires a divalent cation, most likely magnesium in vivo, as an electrophilic catalyst to aid phosphoryl group transfer. It is the chelate of the metal and the nucleotide that is the actual substrate.</text>
</comment>
<keyword evidence="2 9" id="KW-0479">Metal-binding</keyword>
<dbReference type="Pfam" id="PF00294">
    <property type="entry name" value="PfkB"/>
    <property type="match status" value="1"/>
</dbReference>
<organism evidence="11 12">
    <name type="scientific">Ornithinicoccus hortensis</name>
    <dbReference type="NCBI Taxonomy" id="82346"/>
    <lineage>
        <taxon>Bacteria</taxon>
        <taxon>Bacillati</taxon>
        <taxon>Actinomycetota</taxon>
        <taxon>Actinomycetes</taxon>
        <taxon>Micrococcales</taxon>
        <taxon>Intrasporangiaceae</taxon>
        <taxon>Ornithinicoccus</taxon>
    </lineage>
</organism>
<keyword evidence="5 9" id="KW-0067">ATP-binding</keyword>
<evidence type="ECO:0000256" key="5">
    <source>
        <dbReference type="ARBA" id="ARBA00022840"/>
    </source>
</evidence>
<evidence type="ECO:0000256" key="2">
    <source>
        <dbReference type="ARBA" id="ARBA00022723"/>
    </source>
</evidence>
<dbReference type="OrthoDB" id="9775849at2"/>
<dbReference type="InterPro" id="IPR011877">
    <property type="entry name" value="Ribokinase"/>
</dbReference>
<feature type="binding site" evidence="9">
    <location>
        <position position="261"/>
    </location>
    <ligand>
        <name>K(+)</name>
        <dbReference type="ChEBI" id="CHEBI:29103"/>
    </ligand>
</feature>
<proteinExistence type="inferred from homology"/>
<reference evidence="11 12" key="1">
    <citation type="submission" date="2019-06" db="EMBL/GenBank/DDBJ databases">
        <title>Sequencing the genomes of 1000 actinobacteria strains.</title>
        <authorList>
            <person name="Klenk H.-P."/>
        </authorList>
    </citation>
    <scope>NUCLEOTIDE SEQUENCE [LARGE SCALE GENOMIC DNA]</scope>
    <source>
        <strain evidence="11 12">DSM 12335</strain>
    </source>
</reference>
<feature type="domain" description="Carbohydrate kinase PfkB" evidence="10">
    <location>
        <begin position="2"/>
        <end position="273"/>
    </location>
</feature>